<protein>
    <submittedName>
        <fullName evidence="1">Uncharacterized protein</fullName>
    </submittedName>
</protein>
<name>A0ACC1CBB1_9ROSI</name>
<comment type="caution">
    <text evidence="1">The sequence shown here is derived from an EMBL/GenBank/DDBJ whole genome shotgun (WGS) entry which is preliminary data.</text>
</comment>
<organism evidence="1 2">
    <name type="scientific">Pistacia atlantica</name>
    <dbReference type="NCBI Taxonomy" id="434234"/>
    <lineage>
        <taxon>Eukaryota</taxon>
        <taxon>Viridiplantae</taxon>
        <taxon>Streptophyta</taxon>
        <taxon>Embryophyta</taxon>
        <taxon>Tracheophyta</taxon>
        <taxon>Spermatophyta</taxon>
        <taxon>Magnoliopsida</taxon>
        <taxon>eudicotyledons</taxon>
        <taxon>Gunneridae</taxon>
        <taxon>Pentapetalae</taxon>
        <taxon>rosids</taxon>
        <taxon>malvids</taxon>
        <taxon>Sapindales</taxon>
        <taxon>Anacardiaceae</taxon>
        <taxon>Pistacia</taxon>
    </lineage>
</organism>
<reference evidence="2" key="1">
    <citation type="journal article" date="2023" name="G3 (Bethesda)">
        <title>Genome assembly and association tests identify interacting loci associated with vigor, precocity, and sex in interspecific pistachio rootstocks.</title>
        <authorList>
            <person name="Palmer W."/>
            <person name="Jacygrad E."/>
            <person name="Sagayaradj S."/>
            <person name="Cavanaugh K."/>
            <person name="Han R."/>
            <person name="Bertier L."/>
            <person name="Beede B."/>
            <person name="Kafkas S."/>
            <person name="Golino D."/>
            <person name="Preece J."/>
            <person name="Michelmore R."/>
        </authorList>
    </citation>
    <scope>NUCLEOTIDE SEQUENCE [LARGE SCALE GENOMIC DNA]</scope>
</reference>
<keyword evidence="2" id="KW-1185">Reference proteome</keyword>
<dbReference type="Proteomes" id="UP001164250">
    <property type="component" value="Chromosome 1"/>
</dbReference>
<gene>
    <name evidence="1" type="ORF">Patl1_01366</name>
</gene>
<evidence type="ECO:0000313" key="2">
    <source>
        <dbReference type="Proteomes" id="UP001164250"/>
    </source>
</evidence>
<accession>A0ACC1CBB1</accession>
<proteinExistence type="predicted"/>
<evidence type="ECO:0000313" key="1">
    <source>
        <dbReference type="EMBL" id="KAJ0112891.1"/>
    </source>
</evidence>
<sequence>MLSKGIKHIAIFTIFLLYADGTPVPMNNGLPIPADKSQLDGWFQANVKPCNSRQKSVDPELAAAEAGSRVIKVRMDGSGDFKTINDALNSIPSGNDTKRVILWIGPGEYREKVKIDGSKKFVTLYGSPNAIPTLTFDGTAAKYGTIDSATLVVESDYFIAANIIIKNSAPRPDGKRVGAQAVALRGNHFFKDCYIEGTVDFIFGSGKSLYLNTELHVLGDGMSQFTVITAHARDSANEDTGYSFVHCSITGKGSTYLGRAWKTSPRVVYAFTSMGKVVTPAGWTNNFHPERDRSVFYGEYQCSGAGSTPKSRAKFTRQLTKEEVQPFLSLGYVQGAQWILPPPRL</sequence>
<dbReference type="EMBL" id="CM047897">
    <property type="protein sequence ID" value="KAJ0112891.1"/>
    <property type="molecule type" value="Genomic_DNA"/>
</dbReference>